<feature type="domain" description="Recombinase" evidence="3">
    <location>
        <begin position="162"/>
        <end position="305"/>
    </location>
</feature>
<dbReference type="InterPro" id="IPR006119">
    <property type="entry name" value="Resolv_N"/>
</dbReference>
<dbReference type="InterPro" id="IPR025378">
    <property type="entry name" value="DUF4368"/>
</dbReference>
<feature type="coiled-coil region" evidence="1">
    <location>
        <begin position="386"/>
        <end position="474"/>
    </location>
</feature>
<dbReference type="InterPro" id="IPR011109">
    <property type="entry name" value="DNA_bind_recombinase_dom"/>
</dbReference>
<dbReference type="CDD" id="cd03770">
    <property type="entry name" value="SR_TndX_transposase"/>
    <property type="match status" value="1"/>
</dbReference>
<dbReference type="PROSITE" id="PS51737">
    <property type="entry name" value="RECOMBINASE_DNA_BIND"/>
    <property type="match status" value="1"/>
</dbReference>
<dbReference type="EMBL" id="JBBMFO010000032">
    <property type="protein sequence ID" value="MEQ2401657.1"/>
    <property type="molecule type" value="Genomic_DNA"/>
</dbReference>
<dbReference type="PANTHER" id="PTHR30461">
    <property type="entry name" value="DNA-INVERTASE FROM LAMBDOID PROPHAGE"/>
    <property type="match status" value="1"/>
</dbReference>
<dbReference type="InterPro" id="IPR038109">
    <property type="entry name" value="DNA_bind_recomb_sf"/>
</dbReference>
<keyword evidence="1" id="KW-0175">Coiled coil</keyword>
<name>A0ABV1CFS6_9FIRM</name>
<reference evidence="4 5" key="1">
    <citation type="submission" date="2024-03" db="EMBL/GenBank/DDBJ databases">
        <title>Human intestinal bacterial collection.</title>
        <authorList>
            <person name="Pauvert C."/>
            <person name="Hitch T.C.A."/>
            <person name="Clavel T."/>
        </authorList>
    </citation>
    <scope>NUCLEOTIDE SEQUENCE [LARGE SCALE GENOMIC DNA]</scope>
    <source>
        <strain evidence="4 5">CLA-SR-H025</strain>
    </source>
</reference>
<dbReference type="SMART" id="SM00857">
    <property type="entry name" value="Resolvase"/>
    <property type="match status" value="1"/>
</dbReference>
<evidence type="ECO:0000256" key="1">
    <source>
        <dbReference type="SAM" id="Coils"/>
    </source>
</evidence>
<dbReference type="PANTHER" id="PTHR30461:SF23">
    <property type="entry name" value="DNA RECOMBINASE-RELATED"/>
    <property type="match status" value="1"/>
</dbReference>
<dbReference type="RefSeq" id="WP_085839265.1">
    <property type="nucleotide sequence ID" value="NZ_JBBMFO010000032.1"/>
</dbReference>
<organism evidence="4 5">
    <name type="scientific">Peptoniphilus hominis</name>
    <name type="common">ex Hitch et al. 2025</name>
    <dbReference type="NCBI Taxonomy" id="3133174"/>
    <lineage>
        <taxon>Bacteria</taxon>
        <taxon>Bacillati</taxon>
        <taxon>Bacillota</taxon>
        <taxon>Tissierellia</taxon>
        <taxon>Tissierellales</taxon>
        <taxon>Peptoniphilaceae</taxon>
        <taxon>Peptoniphilus</taxon>
    </lineage>
</organism>
<dbReference type="InterPro" id="IPR050639">
    <property type="entry name" value="SSR_resolvase"/>
</dbReference>
<keyword evidence="5" id="KW-1185">Reference proteome</keyword>
<evidence type="ECO:0000259" key="3">
    <source>
        <dbReference type="PROSITE" id="PS51737"/>
    </source>
</evidence>
<comment type="caution">
    <text evidence="4">The sequence shown here is derived from an EMBL/GenBank/DDBJ whole genome shotgun (WGS) entry which is preliminary data.</text>
</comment>
<dbReference type="SUPFAM" id="SSF53041">
    <property type="entry name" value="Resolvase-like"/>
    <property type="match status" value="1"/>
</dbReference>
<sequence length="617" mass="73355">MRNFEKITALYERLSRDDELEGESNSIVNQKKILEEYASKNNLTNIIHFTDDGISGTQFDRPGFMEMMNGVNTGNIGCIIVKDMSRLGRDYLKVGQCMEILRQKGVRLIAINDNVDSFYREDDFTPFRNIMNEWYARDTSRKIQSTFRSKGESGKHTASTPPYGYIKDEKDKDKWVVDEKAAEIVRRIFNLTMDGAGPYKIAKILEADKIDIPAYHQQKMGYGLHQSKNFEYPYRWCSSTIASILKKKEYLGHTVNFKTRKHFKDKKSKYVSEDKWLIFENTHEAIIDQEIFDNVQRIRGNVKRYPDGWGEYHPLTGLMYCADCGSKMYVHRTNNYKNIPYYVCSNYKKVPCGTLCPSAHRIKAEVVLNLIQETLKDIKNYIDEDNEAFTRSIQNEMEEKEKVEIEKQRVRLINNKSRIQELERLMCRIYEDMILEKIPSSRYEILNSQYETEQRALSKEIEDLELVISRYENETDRVRKFISLISRYENFDDLTNTMINEFVEKIIIHERDRKGSQTSKQKIEIYFNFVGNYEVPKEELSEEERSKLEEEERKINERRDRLHQNYLKRKANGKQQEYEERYKERREQKKQEKLKVLKRAGILMKDYKNKESFKESV</sequence>
<feature type="region of interest" description="Disordered" evidence="2">
    <location>
        <begin position="540"/>
        <end position="591"/>
    </location>
</feature>
<evidence type="ECO:0000313" key="5">
    <source>
        <dbReference type="Proteomes" id="UP001447979"/>
    </source>
</evidence>
<dbReference type="InterPro" id="IPR036162">
    <property type="entry name" value="Resolvase-like_N_sf"/>
</dbReference>
<evidence type="ECO:0000256" key="2">
    <source>
        <dbReference type="SAM" id="MobiDB-lite"/>
    </source>
</evidence>
<dbReference type="Pfam" id="PF13408">
    <property type="entry name" value="Zn_ribbon_recom"/>
    <property type="match status" value="1"/>
</dbReference>
<dbReference type="Pfam" id="PF14287">
    <property type="entry name" value="DUF4368"/>
    <property type="match status" value="1"/>
</dbReference>
<dbReference type="Pfam" id="PF07508">
    <property type="entry name" value="Recombinase"/>
    <property type="match status" value="1"/>
</dbReference>
<dbReference type="Pfam" id="PF00239">
    <property type="entry name" value="Resolvase"/>
    <property type="match status" value="1"/>
</dbReference>
<dbReference type="Gene3D" id="3.40.50.1390">
    <property type="entry name" value="Resolvase, N-terminal catalytic domain"/>
    <property type="match status" value="1"/>
</dbReference>
<dbReference type="InterPro" id="IPR025827">
    <property type="entry name" value="Zn_ribbon_recom_dom"/>
</dbReference>
<accession>A0ABV1CFS6</accession>
<gene>
    <name evidence="4" type="ORF">WMO19_08585</name>
</gene>
<proteinExistence type="predicted"/>
<dbReference type="Gene3D" id="3.90.1750.20">
    <property type="entry name" value="Putative Large Serine Recombinase, Chain B, Domain 2"/>
    <property type="match status" value="1"/>
</dbReference>
<dbReference type="Proteomes" id="UP001447979">
    <property type="component" value="Unassembled WGS sequence"/>
</dbReference>
<feature type="compositionally biased region" description="Basic and acidic residues" evidence="2">
    <location>
        <begin position="540"/>
        <end position="563"/>
    </location>
</feature>
<protein>
    <submittedName>
        <fullName evidence="4">Recombinase family protein</fullName>
    </submittedName>
</protein>
<feature type="compositionally biased region" description="Basic and acidic residues" evidence="2">
    <location>
        <begin position="576"/>
        <end position="591"/>
    </location>
</feature>
<evidence type="ECO:0000313" key="4">
    <source>
        <dbReference type="EMBL" id="MEQ2401657.1"/>
    </source>
</evidence>